<reference evidence="1 2" key="1">
    <citation type="submission" date="2019-09" db="EMBL/GenBank/DDBJ databases">
        <title>Genome sequencing of strain KACC 19322.</title>
        <authorList>
            <person name="Heo J."/>
            <person name="Kim S.-J."/>
            <person name="Kim J.-S."/>
            <person name="Hong S.-B."/>
            <person name="Kwon S.-W."/>
        </authorList>
    </citation>
    <scope>NUCLEOTIDE SEQUENCE [LARGE SCALE GENOMIC DNA]</scope>
    <source>
        <strain evidence="1 2">KACC 19322</strain>
    </source>
</reference>
<accession>A0A5C1Y7T0</accession>
<proteinExistence type="predicted"/>
<dbReference type="Proteomes" id="UP000322159">
    <property type="component" value="Chromosome"/>
</dbReference>
<gene>
    <name evidence="1" type="ORF">FLP23_08355</name>
</gene>
<keyword evidence="2" id="KW-1185">Reference proteome</keyword>
<dbReference type="AlphaFoldDB" id="A0A5C1Y7T0"/>
<evidence type="ECO:0000313" key="1">
    <source>
        <dbReference type="EMBL" id="QEO10014.1"/>
    </source>
</evidence>
<organism evidence="1 2">
    <name type="scientific">Protaetiibacter larvae</name>
    <dbReference type="NCBI Taxonomy" id="2592654"/>
    <lineage>
        <taxon>Bacteria</taxon>
        <taxon>Bacillati</taxon>
        <taxon>Actinomycetota</taxon>
        <taxon>Actinomycetes</taxon>
        <taxon>Micrococcales</taxon>
        <taxon>Microbacteriaceae</taxon>
        <taxon>Protaetiibacter</taxon>
    </lineage>
</organism>
<name>A0A5C1Y7T0_9MICO</name>
<sequence>MQHHAKRISRSIRRTLKVHARTTATAVKLPDADAAIIADVLDHFAATTDAPLYVPLYQRPAITWMNCVRHLSGLYEIPEGDGTRVLEAASDALEIMPFWRVIDRSGGGARYLSFTGAELQRFATYLGQVYSSGR</sequence>
<dbReference type="KEGG" id="lyk:FLP23_08355"/>
<protein>
    <submittedName>
        <fullName evidence="1">Uncharacterized protein</fullName>
    </submittedName>
</protein>
<dbReference type="RefSeq" id="WP_149325432.1">
    <property type="nucleotide sequence ID" value="NZ_CP043504.1"/>
</dbReference>
<dbReference type="EMBL" id="CP043504">
    <property type="protein sequence ID" value="QEO10014.1"/>
    <property type="molecule type" value="Genomic_DNA"/>
</dbReference>
<evidence type="ECO:0000313" key="2">
    <source>
        <dbReference type="Proteomes" id="UP000322159"/>
    </source>
</evidence>